<dbReference type="AlphaFoldDB" id="A0A7X5X6N1"/>
<evidence type="ECO:0000313" key="2">
    <source>
        <dbReference type="EMBL" id="NIY67609.1"/>
    </source>
</evidence>
<dbReference type="InterPro" id="IPR002347">
    <property type="entry name" value="SDR_fam"/>
</dbReference>
<comment type="similarity">
    <text evidence="1">Belongs to the short-chain dehydrogenases/reductases (SDR) family.</text>
</comment>
<reference evidence="2 3" key="1">
    <citation type="submission" date="2020-02" db="EMBL/GenBank/DDBJ databases">
        <title>Streptomyces malaysiensis DSM14702 (JHCC583434, PFL_A843) Genome sequencing and assembly.</title>
        <authorList>
            <person name="Samborskyy M."/>
        </authorList>
    </citation>
    <scope>NUCLEOTIDE SEQUENCE [LARGE SCALE GENOMIC DNA]</scope>
    <source>
        <strain evidence="2 3">DSM 14702</strain>
    </source>
</reference>
<organism evidence="2 3">
    <name type="scientific">Streptomyces malaysiensis</name>
    <dbReference type="NCBI Taxonomy" id="92644"/>
    <lineage>
        <taxon>Bacteria</taxon>
        <taxon>Bacillati</taxon>
        <taxon>Actinomycetota</taxon>
        <taxon>Actinomycetes</taxon>
        <taxon>Kitasatosporales</taxon>
        <taxon>Streptomycetaceae</taxon>
        <taxon>Streptomyces</taxon>
        <taxon>Streptomyces violaceusniger group</taxon>
    </lineage>
</organism>
<dbReference type="PRINTS" id="PR00081">
    <property type="entry name" value="GDHRDH"/>
</dbReference>
<dbReference type="InterPro" id="IPR036291">
    <property type="entry name" value="NAD(P)-bd_dom_sf"/>
</dbReference>
<gene>
    <name evidence="2" type="ORF">SMALB_5669</name>
</gene>
<dbReference type="Proteomes" id="UP000536624">
    <property type="component" value="Unassembled WGS sequence"/>
</dbReference>
<dbReference type="PROSITE" id="PS00061">
    <property type="entry name" value="ADH_SHORT"/>
    <property type="match status" value="1"/>
</dbReference>
<evidence type="ECO:0000313" key="3">
    <source>
        <dbReference type="Proteomes" id="UP000536624"/>
    </source>
</evidence>
<proteinExistence type="inferred from homology"/>
<dbReference type="EC" id="1.1.1.105" evidence="2"/>
<dbReference type="PANTHER" id="PTHR43313">
    <property type="entry name" value="SHORT-CHAIN DEHYDROGENASE/REDUCTASE FAMILY 9C"/>
    <property type="match status" value="1"/>
</dbReference>
<dbReference type="PANTHER" id="PTHR43313:SF1">
    <property type="entry name" value="3BETA-HYDROXYSTEROID DEHYDROGENASE DHS-16"/>
    <property type="match status" value="1"/>
</dbReference>
<keyword evidence="2" id="KW-0560">Oxidoreductase</keyword>
<protein>
    <submittedName>
        <fullName evidence="2">Short-chain dehydrogenase/reductase SDR</fullName>
        <ecNumber evidence="2">1.1.1.105</ecNumber>
    </submittedName>
</protein>
<dbReference type="SUPFAM" id="SSF51735">
    <property type="entry name" value="NAD(P)-binding Rossmann-fold domains"/>
    <property type="match status" value="1"/>
</dbReference>
<dbReference type="Pfam" id="PF00106">
    <property type="entry name" value="adh_short"/>
    <property type="match status" value="1"/>
</dbReference>
<dbReference type="InterPro" id="IPR020904">
    <property type="entry name" value="Sc_DH/Rdtase_CS"/>
</dbReference>
<name>A0A7X5X6N1_STRMQ</name>
<accession>A0A7X5X6N1</accession>
<dbReference type="GO" id="GO:0004745">
    <property type="term" value="F:all-trans-retinol dehydrogenase (NAD+) activity"/>
    <property type="evidence" value="ECO:0007669"/>
    <property type="project" value="UniProtKB-EC"/>
</dbReference>
<comment type="caution">
    <text evidence="2">The sequence shown here is derived from an EMBL/GenBank/DDBJ whole genome shotgun (WGS) entry which is preliminary data.</text>
</comment>
<sequence length="175" mass="18827">MAVAQAFLPALRAGRGRLVMISSTAGLVTVPLLGAYSASKFALEAIADALRQELAPWGLPVIVVNPGSFKSQNRPKTNAKAESDRADMDEIAERQYGKAMDVLLQFNKKVEAGAGPPERVAAVVEQALTVRRPRPRYLVGSDARMTVALKRLLPTQTVDALLSRFIGLPRSESSS</sequence>
<evidence type="ECO:0000256" key="1">
    <source>
        <dbReference type="ARBA" id="ARBA00006484"/>
    </source>
</evidence>
<dbReference type="GO" id="GO:0008202">
    <property type="term" value="P:steroid metabolic process"/>
    <property type="evidence" value="ECO:0007669"/>
    <property type="project" value="TreeGrafter"/>
</dbReference>
<dbReference type="Gene3D" id="3.40.50.720">
    <property type="entry name" value="NAD(P)-binding Rossmann-like Domain"/>
    <property type="match status" value="1"/>
</dbReference>
<dbReference type="EMBL" id="JAALLH010000001">
    <property type="protein sequence ID" value="NIY67609.1"/>
    <property type="molecule type" value="Genomic_DNA"/>
</dbReference>